<evidence type="ECO:0000313" key="2">
    <source>
        <dbReference type="EnsemblPlants" id="KEH30537"/>
    </source>
</evidence>
<sequence>MRLPTKMEKSWLDGASFVLDCKVGQTLLTYVGLPISGNPRRLSFWCPLIERIQNRLFGSLDGNKYDEDVHHLHLLPLNLHHFL</sequence>
<accession>A0A072ULG1</accession>
<reference evidence="1 3" key="1">
    <citation type="journal article" date="2011" name="Nature">
        <title>The Medicago genome provides insight into the evolution of rhizobial symbioses.</title>
        <authorList>
            <person name="Young N.D."/>
            <person name="Debelle F."/>
            <person name="Oldroyd G.E."/>
            <person name="Geurts R."/>
            <person name="Cannon S.B."/>
            <person name="Udvardi M.K."/>
            <person name="Benedito V.A."/>
            <person name="Mayer K.F."/>
            <person name="Gouzy J."/>
            <person name="Schoof H."/>
            <person name="Van de Peer Y."/>
            <person name="Proost S."/>
            <person name="Cook D.R."/>
            <person name="Meyers B.C."/>
            <person name="Spannagl M."/>
            <person name="Cheung F."/>
            <person name="De Mita S."/>
            <person name="Krishnakumar V."/>
            <person name="Gundlach H."/>
            <person name="Zhou S."/>
            <person name="Mudge J."/>
            <person name="Bharti A.K."/>
            <person name="Murray J.D."/>
            <person name="Naoumkina M.A."/>
            <person name="Rosen B."/>
            <person name="Silverstein K.A."/>
            <person name="Tang H."/>
            <person name="Rombauts S."/>
            <person name="Zhao P.X."/>
            <person name="Zhou P."/>
            <person name="Barbe V."/>
            <person name="Bardou P."/>
            <person name="Bechner M."/>
            <person name="Bellec A."/>
            <person name="Berger A."/>
            <person name="Berges H."/>
            <person name="Bidwell S."/>
            <person name="Bisseling T."/>
            <person name="Choisne N."/>
            <person name="Couloux A."/>
            <person name="Denny R."/>
            <person name="Deshpande S."/>
            <person name="Dai X."/>
            <person name="Doyle J.J."/>
            <person name="Dudez A.M."/>
            <person name="Farmer A.D."/>
            <person name="Fouteau S."/>
            <person name="Franken C."/>
            <person name="Gibelin C."/>
            <person name="Gish J."/>
            <person name="Goldstein S."/>
            <person name="Gonzalez A.J."/>
            <person name="Green P.J."/>
            <person name="Hallab A."/>
            <person name="Hartog M."/>
            <person name="Hua A."/>
            <person name="Humphray S.J."/>
            <person name="Jeong D.H."/>
            <person name="Jing Y."/>
            <person name="Jocker A."/>
            <person name="Kenton S.M."/>
            <person name="Kim D.J."/>
            <person name="Klee K."/>
            <person name="Lai H."/>
            <person name="Lang C."/>
            <person name="Lin S."/>
            <person name="Macmil S.L."/>
            <person name="Magdelenat G."/>
            <person name="Matthews L."/>
            <person name="McCorrison J."/>
            <person name="Monaghan E.L."/>
            <person name="Mun J.H."/>
            <person name="Najar F.Z."/>
            <person name="Nicholson C."/>
            <person name="Noirot C."/>
            <person name="O'Bleness M."/>
            <person name="Paule C.R."/>
            <person name="Poulain J."/>
            <person name="Prion F."/>
            <person name="Qin B."/>
            <person name="Qu C."/>
            <person name="Retzel E.F."/>
            <person name="Riddle C."/>
            <person name="Sallet E."/>
            <person name="Samain S."/>
            <person name="Samson N."/>
            <person name="Sanders I."/>
            <person name="Saurat O."/>
            <person name="Scarpelli C."/>
            <person name="Schiex T."/>
            <person name="Segurens B."/>
            <person name="Severin A.J."/>
            <person name="Sherrier D.J."/>
            <person name="Shi R."/>
            <person name="Sims S."/>
            <person name="Singer S.R."/>
            <person name="Sinharoy S."/>
            <person name="Sterck L."/>
            <person name="Viollet A."/>
            <person name="Wang B.B."/>
            <person name="Wang K."/>
            <person name="Wang M."/>
            <person name="Wang X."/>
            <person name="Warfsmann J."/>
            <person name="Weissenbach J."/>
            <person name="White D.D."/>
            <person name="White J.D."/>
            <person name="Wiley G.B."/>
            <person name="Wincker P."/>
            <person name="Xing Y."/>
            <person name="Yang L."/>
            <person name="Yao Z."/>
            <person name="Ying F."/>
            <person name="Zhai J."/>
            <person name="Zhou L."/>
            <person name="Zuber A."/>
            <person name="Denarie J."/>
            <person name="Dixon R.A."/>
            <person name="May G.D."/>
            <person name="Schwartz D.C."/>
            <person name="Rogers J."/>
            <person name="Quetier F."/>
            <person name="Town C.D."/>
            <person name="Roe B.A."/>
        </authorList>
    </citation>
    <scope>NUCLEOTIDE SEQUENCE [LARGE SCALE GENOMIC DNA]</scope>
    <source>
        <strain evidence="1">A17</strain>
        <strain evidence="2 3">cv. Jemalong A17</strain>
    </source>
</reference>
<reference evidence="1 3" key="2">
    <citation type="journal article" date="2014" name="BMC Genomics">
        <title>An improved genome release (version Mt4.0) for the model legume Medicago truncatula.</title>
        <authorList>
            <person name="Tang H."/>
            <person name="Krishnakumar V."/>
            <person name="Bidwell S."/>
            <person name="Rosen B."/>
            <person name="Chan A."/>
            <person name="Zhou S."/>
            <person name="Gentzbittel L."/>
            <person name="Childs K.L."/>
            <person name="Yandell M."/>
            <person name="Gundlach H."/>
            <person name="Mayer K.F."/>
            <person name="Schwartz D.C."/>
            <person name="Town C.D."/>
        </authorList>
    </citation>
    <scope>GENOME REANNOTATION</scope>
    <source>
        <strain evidence="1">A17</strain>
        <strain evidence="2 3">cv. Jemalong A17</strain>
    </source>
</reference>
<name>A0A072ULG1_MEDTR</name>
<organism evidence="1 3">
    <name type="scientific">Medicago truncatula</name>
    <name type="common">Barrel medic</name>
    <name type="synonym">Medicago tribuloides</name>
    <dbReference type="NCBI Taxonomy" id="3880"/>
    <lineage>
        <taxon>Eukaryota</taxon>
        <taxon>Viridiplantae</taxon>
        <taxon>Streptophyta</taxon>
        <taxon>Embryophyta</taxon>
        <taxon>Tracheophyta</taxon>
        <taxon>Spermatophyta</taxon>
        <taxon>Magnoliopsida</taxon>
        <taxon>eudicotyledons</taxon>
        <taxon>Gunneridae</taxon>
        <taxon>Pentapetalae</taxon>
        <taxon>rosids</taxon>
        <taxon>fabids</taxon>
        <taxon>Fabales</taxon>
        <taxon>Fabaceae</taxon>
        <taxon>Papilionoideae</taxon>
        <taxon>50 kb inversion clade</taxon>
        <taxon>NPAAA clade</taxon>
        <taxon>Hologalegina</taxon>
        <taxon>IRL clade</taxon>
        <taxon>Trifolieae</taxon>
        <taxon>Medicago</taxon>
    </lineage>
</organism>
<proteinExistence type="predicted"/>
<evidence type="ECO:0000313" key="3">
    <source>
        <dbReference type="Proteomes" id="UP000002051"/>
    </source>
</evidence>
<dbReference type="HOGENOM" id="CLU_2546066_0_0_1"/>
<keyword evidence="3" id="KW-1185">Reference proteome</keyword>
<evidence type="ECO:0000313" key="1">
    <source>
        <dbReference type="EMBL" id="KEH30537.1"/>
    </source>
</evidence>
<dbReference type="EnsemblPlants" id="KEH30537">
    <property type="protein sequence ID" value="KEH30537"/>
    <property type="gene ID" value="MTR_4g074110"/>
</dbReference>
<protein>
    <submittedName>
        <fullName evidence="1 2">Uncharacterized protein</fullName>
    </submittedName>
</protein>
<dbReference type="AlphaFoldDB" id="A0A072ULG1"/>
<reference evidence="2" key="3">
    <citation type="submission" date="2015-04" db="UniProtKB">
        <authorList>
            <consortium name="EnsemblPlants"/>
        </authorList>
    </citation>
    <scope>IDENTIFICATION</scope>
    <source>
        <strain evidence="2">cv. Jemalong A17</strain>
    </source>
</reference>
<dbReference type="Proteomes" id="UP000002051">
    <property type="component" value="Chromosome 4"/>
</dbReference>
<gene>
    <name evidence="1" type="ordered locus">MTR_4g074110</name>
</gene>
<dbReference type="EMBL" id="CM001220">
    <property type="protein sequence ID" value="KEH30537.1"/>
    <property type="molecule type" value="Genomic_DNA"/>
</dbReference>